<keyword evidence="1" id="KW-0449">Lipoprotein</keyword>
<evidence type="ECO:0000313" key="1">
    <source>
        <dbReference type="EMBL" id="AEI67682.1"/>
    </source>
</evidence>
<protein>
    <submittedName>
        <fullName evidence="1">Putative lipoprotein</fullName>
    </submittedName>
</protein>
<dbReference type="eggNOG" id="COG1572">
    <property type="taxonomic scope" value="Bacteria"/>
</dbReference>
<dbReference type="STRING" id="483219.LILAB_29005"/>
<organism evidence="1 2">
    <name type="scientific">Myxococcus fulvus (strain ATCC BAA-855 / HW-1)</name>
    <dbReference type="NCBI Taxonomy" id="483219"/>
    <lineage>
        <taxon>Bacteria</taxon>
        <taxon>Pseudomonadati</taxon>
        <taxon>Myxococcota</taxon>
        <taxon>Myxococcia</taxon>
        <taxon>Myxococcales</taxon>
        <taxon>Cystobacterineae</taxon>
        <taxon>Myxococcaceae</taxon>
        <taxon>Myxococcus</taxon>
    </lineage>
</organism>
<dbReference type="Proteomes" id="UP000000488">
    <property type="component" value="Chromosome"/>
</dbReference>
<dbReference type="HOGENOM" id="CLU_021908_0_0_7"/>
<name>F8CKC6_MYXFH</name>
<sequence>MHKAAVQFIREESPMKLSFKKIPGAVRAWSGVVAASLVVGCGGAESLPSEEPTAATQEQAQTGARPVIESMDAIALDGALTAKTRSLIRARLAQGQAFQQVPVTSDSGQALVLNDQGLNGDERAGDGLFSAIGDVDFVTLRATQDRIREFQARNPQTPLTHATFDNRVRVSDRVLTPLPPSVFVPGVPIPITPVGISPAVKPENSLIITHPGVVNDPTRTYDPCTNAGNPNGVWTFNHLMREMASSYIPPATLTEHWLRQWTVNQNINGWTVPARPAMTARILTPWPRTGGALELARSPFKLVAIVNRLDLGGDAGPSAYASGNAGELRFVFAAVDRTSGTCATRPFLVIFEYGVPHASCDAVRTWARGWLNLSSPSMILGSSAYNAALASLTQQVVTRNAAPRKPNGSAINQIRTNEEWLRYPWELREFHLMGSGPAVNRLLGQPTVLTPGDSHNNTTVLRDFINANTPAILANSYTVPPTFPSASTPFLGAFPWMTSPTDSFWGAAGIANNNARHQFSLNTCSGCHGREARTAFTHIDENGDLSAFLDTGMTVPSTPFWVPDPVVTSVSRPFFEIQMRTTNLDSVANQACLARAFDRRLLSAH</sequence>
<accession>F8CKC6</accession>
<reference evidence="1 2" key="1">
    <citation type="journal article" date="2011" name="J. Bacteriol.">
        <title>Genome sequence of the halotolerant marine bacterium Myxococcus fulvus HW-1.</title>
        <authorList>
            <person name="Li Z.F."/>
            <person name="Li X."/>
            <person name="Liu H."/>
            <person name="Liu X."/>
            <person name="Han K."/>
            <person name="Wu Z.H."/>
            <person name="Hu W."/>
            <person name="Li F.F."/>
            <person name="Li Y.Z."/>
        </authorList>
    </citation>
    <scope>NUCLEOTIDE SEQUENCE [LARGE SCALE GENOMIC DNA]</scope>
    <source>
        <strain evidence="2">ATCC BAA-855 / HW-1</strain>
    </source>
</reference>
<evidence type="ECO:0000313" key="2">
    <source>
        <dbReference type="Proteomes" id="UP000000488"/>
    </source>
</evidence>
<dbReference type="KEGG" id="mfu:LILAB_29005"/>
<gene>
    <name evidence="1" type="ordered locus">LILAB_29005</name>
</gene>
<dbReference type="EMBL" id="CP002830">
    <property type="protein sequence ID" value="AEI67682.1"/>
    <property type="molecule type" value="Genomic_DNA"/>
</dbReference>
<dbReference type="AlphaFoldDB" id="F8CKC6"/>
<proteinExistence type="predicted"/>